<keyword evidence="2" id="KW-0378">Hydrolase</keyword>
<dbReference type="NCBIfam" id="NF045579">
    <property type="entry name" value="rhamnoside_JR"/>
    <property type="match status" value="1"/>
</dbReference>
<organism evidence="4">
    <name type="scientific">termite gut metagenome</name>
    <dbReference type="NCBI Taxonomy" id="433724"/>
    <lineage>
        <taxon>unclassified sequences</taxon>
        <taxon>metagenomes</taxon>
        <taxon>organismal metagenomes</taxon>
    </lineage>
</organism>
<sequence length="164" mass="18545">DPKWGGPESVVFDQLTDWSQNTDPGIKYYSGTVVYRQTFDLPKQDGQTLWLDLGNVKNMARVRLNGKDLGVVWTAPWRVDITAAVKSKDNQLEIEVVNLWANRLIGDEQLPDDGIRDRQFPQWLTEGTARTSGRYTFATRKHYNKNSPLLESGLLGPVSIIIAL</sequence>
<dbReference type="PANTHER" id="PTHR43817:SF1">
    <property type="entry name" value="HYDROLASE, FAMILY 43, PUTATIVE (AFU_ORTHOLOGUE AFUA_3G01660)-RELATED"/>
    <property type="match status" value="1"/>
</dbReference>
<keyword evidence="1" id="KW-0732">Signal</keyword>
<dbReference type="InterPro" id="IPR008979">
    <property type="entry name" value="Galactose-bd-like_sf"/>
</dbReference>
<dbReference type="EMBL" id="SNRY01002115">
    <property type="protein sequence ID" value="KAA6326721.1"/>
    <property type="molecule type" value="Genomic_DNA"/>
</dbReference>
<dbReference type="Pfam" id="PF22666">
    <property type="entry name" value="Glyco_hydro_2_N2"/>
    <property type="match status" value="1"/>
</dbReference>
<evidence type="ECO:0000259" key="3">
    <source>
        <dbReference type="Pfam" id="PF22666"/>
    </source>
</evidence>
<dbReference type="Gene3D" id="2.60.120.260">
    <property type="entry name" value="Galactose-binding domain-like"/>
    <property type="match status" value="1"/>
</dbReference>
<dbReference type="AlphaFoldDB" id="A0A5J4R162"/>
<evidence type="ECO:0000313" key="4">
    <source>
        <dbReference type="EMBL" id="KAA6326721.1"/>
    </source>
</evidence>
<accession>A0A5J4R162</accession>
<evidence type="ECO:0000256" key="1">
    <source>
        <dbReference type="ARBA" id="ARBA00022729"/>
    </source>
</evidence>
<feature type="non-terminal residue" evidence="4">
    <location>
        <position position="1"/>
    </location>
</feature>
<gene>
    <name evidence="4" type="ORF">EZS27_024213</name>
</gene>
<dbReference type="GO" id="GO:0004553">
    <property type="term" value="F:hydrolase activity, hydrolyzing O-glycosyl compounds"/>
    <property type="evidence" value="ECO:0007669"/>
    <property type="project" value="UniProtKB-ARBA"/>
</dbReference>
<evidence type="ECO:0000256" key="2">
    <source>
        <dbReference type="ARBA" id="ARBA00022801"/>
    </source>
</evidence>
<reference evidence="4" key="1">
    <citation type="submission" date="2019-03" db="EMBL/GenBank/DDBJ databases">
        <title>Single cell metagenomics reveals metabolic interactions within the superorganism composed of flagellate Streblomastix strix and complex community of Bacteroidetes bacteria on its surface.</title>
        <authorList>
            <person name="Treitli S.C."/>
            <person name="Kolisko M."/>
            <person name="Husnik F."/>
            <person name="Keeling P."/>
            <person name="Hampl V."/>
        </authorList>
    </citation>
    <scope>NUCLEOTIDE SEQUENCE</scope>
    <source>
        <strain evidence="4">STM</strain>
    </source>
</reference>
<dbReference type="InterPro" id="IPR054593">
    <property type="entry name" value="Beta-mannosidase-like_N2"/>
</dbReference>
<proteinExistence type="predicted"/>
<protein>
    <recommendedName>
        <fullName evidence="3">Beta-mannosidase-like galactose-binding domain-containing protein</fullName>
    </recommendedName>
</protein>
<dbReference type="SUPFAM" id="SSF49785">
    <property type="entry name" value="Galactose-binding domain-like"/>
    <property type="match status" value="1"/>
</dbReference>
<name>A0A5J4R162_9ZZZZ</name>
<feature type="domain" description="Beta-mannosidase-like galactose-binding" evidence="3">
    <location>
        <begin position="33"/>
        <end position="106"/>
    </location>
</feature>
<comment type="caution">
    <text evidence="4">The sequence shown here is derived from an EMBL/GenBank/DDBJ whole genome shotgun (WGS) entry which is preliminary data.</text>
</comment>
<dbReference type="PANTHER" id="PTHR43817">
    <property type="entry name" value="GLYCOSYL HYDROLASE"/>
    <property type="match status" value="1"/>
</dbReference>